<organism evidence="1 2">
    <name type="scientific">Vitis vinifera</name>
    <name type="common">Grape</name>
    <dbReference type="NCBI Taxonomy" id="29760"/>
    <lineage>
        <taxon>Eukaryota</taxon>
        <taxon>Viridiplantae</taxon>
        <taxon>Streptophyta</taxon>
        <taxon>Embryophyta</taxon>
        <taxon>Tracheophyta</taxon>
        <taxon>Spermatophyta</taxon>
        <taxon>Magnoliopsida</taxon>
        <taxon>eudicotyledons</taxon>
        <taxon>Gunneridae</taxon>
        <taxon>Pentapetalae</taxon>
        <taxon>rosids</taxon>
        <taxon>Vitales</taxon>
        <taxon>Vitaceae</taxon>
        <taxon>Viteae</taxon>
        <taxon>Vitis</taxon>
    </lineage>
</organism>
<sequence length="315" mass="36227">MVVRQRSTQNWQDQSKTNHPKTCPNINKSIFKCTHCNKTGHTKSRCFEIVGYPDWWDHNHDQQKKYSKKTSIVVVVEIKTKTGFTENASALIATTNYDDHMTFDSRQVSPLNLPHKKLFPQPMSKDSNKLRQALMVNGSEGEKKSLKFGCGIDVWDMLPLGKYHKEIQTFDYDYHIFKEDESGQSELVNQEVGEPSSNDHLEVEEVIKEGKDSTIEPSEQFGSEDAFTEILNQSSSTEDFYSYSVQEALANPRWKAAMNEKMKSLQKNETWELVECPGKKPVGCRWIYIVKYKADGSIEHFKARLVAKGTLNLWN</sequence>
<dbReference type="PANTHER" id="PTHR34222">
    <property type="entry name" value="GAG_PRE-INTEGRS DOMAIN-CONTAINING PROTEIN"/>
    <property type="match status" value="1"/>
</dbReference>
<proteinExistence type="predicted"/>
<dbReference type="EMBL" id="QGNW01000024">
    <property type="protein sequence ID" value="RVX13340.1"/>
    <property type="molecule type" value="Genomic_DNA"/>
</dbReference>
<evidence type="ECO:0000313" key="2">
    <source>
        <dbReference type="Proteomes" id="UP000288805"/>
    </source>
</evidence>
<comment type="caution">
    <text evidence="1">The sequence shown here is derived from an EMBL/GenBank/DDBJ whole genome shotgun (WGS) entry which is preliminary data.</text>
</comment>
<name>A0A438JWJ4_VITVI</name>
<dbReference type="Proteomes" id="UP000288805">
    <property type="component" value="Unassembled WGS sequence"/>
</dbReference>
<protein>
    <submittedName>
        <fullName evidence="1">Retrovirus-related Pol polyprotein from transposon RE1</fullName>
    </submittedName>
</protein>
<dbReference type="AlphaFoldDB" id="A0A438JWJ4"/>
<reference evidence="1 2" key="1">
    <citation type="journal article" date="2018" name="PLoS Genet.">
        <title>Population sequencing reveals clonal diversity and ancestral inbreeding in the grapevine cultivar Chardonnay.</title>
        <authorList>
            <person name="Roach M.J."/>
            <person name="Johnson D.L."/>
            <person name="Bohlmann J."/>
            <person name="van Vuuren H.J."/>
            <person name="Jones S.J."/>
            <person name="Pretorius I.S."/>
            <person name="Schmidt S.A."/>
            <person name="Borneman A.R."/>
        </authorList>
    </citation>
    <scope>NUCLEOTIDE SEQUENCE [LARGE SCALE GENOMIC DNA]</scope>
    <source>
        <strain evidence="2">cv. Chardonnay</strain>
        <tissue evidence="1">Leaf</tissue>
    </source>
</reference>
<dbReference type="PANTHER" id="PTHR34222:SF43">
    <property type="entry name" value="RETROTRANSPOSON GAG DOMAIN-CONTAINING PROTEIN"/>
    <property type="match status" value="1"/>
</dbReference>
<evidence type="ECO:0000313" key="1">
    <source>
        <dbReference type="EMBL" id="RVX13340.1"/>
    </source>
</evidence>
<accession>A0A438JWJ4</accession>
<gene>
    <name evidence="1" type="primary">RE1_2671</name>
    <name evidence="1" type="ORF">CK203_020963</name>
</gene>